<dbReference type="EMBL" id="JAPUUL010000264">
    <property type="protein sequence ID" value="KAJ8131585.1"/>
    <property type="molecule type" value="Genomic_DNA"/>
</dbReference>
<accession>A0ACC2JVN3</accession>
<sequence length="608" mass="66794">MADVYTPVADFSYLLLRPFYAPTDKGAVWAIAVSTNSGALITAALSVVFLVIFMCLWNLACFIALLCPGKGTRSRYAALVTIWNSNDAWFAFRELVKYTIHFRSNKGNLAYGLTFATCALVIFGGSLVLGIIGPSLIQINNVAPVRPSIVYYPVQPTLNNPTDLLKDFGLRAPSFLRALGSVEAAQVTKRNRVKLNDVPYLPPWNGTEPVSQLNYGYNITGSELGLQHGADLKLEVTGSCTTEYGWLDPRQDNSTDLYYLWGLNRHDINFSVPIDNISIQNAPKASFLYHPDAPKQYLDSGNSSFAIFAWSAHRASISTSSDPWYATENGSPGYNTPYQAKFWVKRGRPALSCWQHDQWTYKRQAVKTVIDLKDLPGMKIPQVLLNVLVRVLATPMLVTLGNASGDTALRSRTTSPNGVIDASASSIKSDLERLLVASFVATRNIFVDATMFASSDKLGNIFQGANGQPEDGAGDFVVTSPSIQTFSLVGIIVLFVVLVALLLIGSIISFVIHLNHPQKSGQNAKDNPWIRYKVLSATQLFRCIYEAKEFSNDTWPCDTHLPVSVNEDDKKDPKVGLRGCNNKQRCKGHIDISESVKEDQVGNTNTAG</sequence>
<name>A0ACC2JVN3_9PEZI</name>
<evidence type="ECO:0000313" key="2">
    <source>
        <dbReference type="Proteomes" id="UP001153332"/>
    </source>
</evidence>
<evidence type="ECO:0000313" key="1">
    <source>
        <dbReference type="EMBL" id="KAJ8131585.1"/>
    </source>
</evidence>
<dbReference type="Proteomes" id="UP001153332">
    <property type="component" value="Unassembled WGS sequence"/>
</dbReference>
<proteinExistence type="predicted"/>
<gene>
    <name evidence="1" type="ORF">O1611_g2041</name>
</gene>
<comment type="caution">
    <text evidence="1">The sequence shown here is derived from an EMBL/GenBank/DDBJ whole genome shotgun (WGS) entry which is preliminary data.</text>
</comment>
<protein>
    <submittedName>
        <fullName evidence="1">Uncharacterized protein</fullName>
    </submittedName>
</protein>
<reference evidence="1" key="1">
    <citation type="submission" date="2022-12" db="EMBL/GenBank/DDBJ databases">
        <title>Genome Sequence of Lasiodiplodia mahajangana.</title>
        <authorList>
            <person name="Buettner E."/>
        </authorList>
    </citation>
    <scope>NUCLEOTIDE SEQUENCE</scope>
    <source>
        <strain evidence="1">VT137</strain>
    </source>
</reference>
<organism evidence="1 2">
    <name type="scientific">Lasiodiplodia mahajangana</name>
    <dbReference type="NCBI Taxonomy" id="1108764"/>
    <lineage>
        <taxon>Eukaryota</taxon>
        <taxon>Fungi</taxon>
        <taxon>Dikarya</taxon>
        <taxon>Ascomycota</taxon>
        <taxon>Pezizomycotina</taxon>
        <taxon>Dothideomycetes</taxon>
        <taxon>Dothideomycetes incertae sedis</taxon>
        <taxon>Botryosphaeriales</taxon>
        <taxon>Botryosphaeriaceae</taxon>
        <taxon>Lasiodiplodia</taxon>
    </lineage>
</organism>
<keyword evidence="2" id="KW-1185">Reference proteome</keyword>